<sequence>MFPKKMMMMMMKMAYRSRKMVMVMVIVMIVTVSVSGVVFPSPSPEEKDAGYWERLMRQEVKEALNIRQNHGVAKNIILFIGDGMGVTVNTAGRILKGQKAGRSGEEGYLAWERFPNSALLKTYLLDRQVADSAGSATAYLCGVKANYETLGVTGRVRTDDCYSSRQGANRVDSILKWAQDAGKDTGLVTTTQVTHATPAGLYAKTAQRKWMCDTLAKKEGGGKCKDIARQLVEDSPGKDMKVVLGGGRQMMGAPLEPSYTSCRRGDGRNLVEEWRQEKERQGEMTTYVTNTGELLNIDVNTTDNLIGLFAENTLPYHLDREEGPQGTPSLLQMTQAALAILSKGPRGFFLMVEAGHVDKGLHQNKAVKALEEVVQLDEAVSMALTTLNLEDTLILVTADHSHSLTLNGYPPRGNDIFGVSNLKDVTDELPHSTLMFSMGQGYNYTWNGTKVVRRNLTGVDTTHKEFQFPAAIPTTTWGPAHGGEDVSVHATGPMSHLFHRVHEQAYVAHVMAYSACLGPYLHDCPRPVTTPPPSPPSSPPLHLLNQTHHHNNNNINHTFSNQSVLEEQHSNQHNVTDHSEGGRGDTLNFTEDESHQTDDNIL</sequence>
<dbReference type="PANTHER" id="PTHR11596">
    <property type="entry name" value="ALKALINE PHOSPHATASE"/>
    <property type="match status" value="1"/>
</dbReference>
<dbReference type="InterPro" id="IPR001952">
    <property type="entry name" value="Alkaline_phosphatase"/>
</dbReference>
<feature type="binding site" evidence="15">
    <location>
        <position position="481"/>
    </location>
    <ligand>
        <name>Zn(2+)</name>
        <dbReference type="ChEBI" id="CHEBI:29105"/>
        <label>2</label>
    </ligand>
</feature>
<keyword evidence="11" id="KW-0472">Membrane</keyword>
<feature type="binding site" evidence="15">
    <location>
        <position position="399"/>
    </location>
    <ligand>
        <name>Zn(2+)</name>
        <dbReference type="ChEBI" id="CHEBI:29105"/>
        <label>2</label>
    </ligand>
</feature>
<gene>
    <name evidence="19" type="ORF">Pmani_028936</name>
</gene>
<evidence type="ECO:0000256" key="13">
    <source>
        <dbReference type="ARBA" id="ARBA00023288"/>
    </source>
</evidence>
<evidence type="ECO:0000313" key="20">
    <source>
        <dbReference type="Proteomes" id="UP001292094"/>
    </source>
</evidence>
<comment type="cofactor">
    <cofactor evidence="15">
        <name>Zn(2+)</name>
        <dbReference type="ChEBI" id="CHEBI:29105"/>
    </cofactor>
    <text evidence="15">Binds 2 Zn(2+) ions.</text>
</comment>
<protein>
    <recommendedName>
        <fullName evidence="3 17">Alkaline phosphatase</fullName>
        <ecNumber evidence="3 17">3.1.3.1</ecNumber>
    </recommendedName>
</protein>
<name>A0AAE1P0E7_9EUCA</name>
<feature type="active site" description="Phosphoserine intermediate" evidence="14">
    <location>
        <position position="132"/>
    </location>
</feature>
<keyword evidence="12" id="KW-0325">Glycoprotein</keyword>
<evidence type="ECO:0000256" key="16">
    <source>
        <dbReference type="RuleBase" id="RU003946"/>
    </source>
</evidence>
<dbReference type="Gene3D" id="3.40.720.10">
    <property type="entry name" value="Alkaline Phosphatase, subunit A"/>
    <property type="match status" value="1"/>
</dbReference>
<dbReference type="SMART" id="SM00098">
    <property type="entry name" value="alkPPc"/>
    <property type="match status" value="1"/>
</dbReference>
<feature type="binding site" evidence="15">
    <location>
        <position position="197"/>
    </location>
    <ligand>
        <name>Mg(2+)</name>
        <dbReference type="ChEBI" id="CHEBI:18420"/>
    </ligand>
</feature>
<comment type="cofactor">
    <cofactor evidence="15">
        <name>Mg(2+)</name>
        <dbReference type="ChEBI" id="CHEBI:18420"/>
    </cofactor>
    <text evidence="15">Binds 1 Mg(2+) ion.</text>
</comment>
<evidence type="ECO:0000256" key="8">
    <source>
        <dbReference type="ARBA" id="ARBA00022801"/>
    </source>
</evidence>
<dbReference type="GO" id="GO:0098552">
    <property type="term" value="C:side of membrane"/>
    <property type="evidence" value="ECO:0007669"/>
    <property type="project" value="UniProtKB-KW"/>
</dbReference>
<dbReference type="AlphaFoldDB" id="A0AAE1P0E7"/>
<feature type="binding site" evidence="15">
    <location>
        <position position="195"/>
    </location>
    <ligand>
        <name>Mg(2+)</name>
        <dbReference type="ChEBI" id="CHEBI:18420"/>
    </ligand>
</feature>
<dbReference type="Proteomes" id="UP001292094">
    <property type="component" value="Unassembled WGS sequence"/>
</dbReference>
<dbReference type="PROSITE" id="PS00123">
    <property type="entry name" value="ALKALINE_PHOSPHATASE"/>
    <property type="match status" value="1"/>
</dbReference>
<evidence type="ECO:0000256" key="17">
    <source>
        <dbReference type="RuleBase" id="RU003947"/>
    </source>
</evidence>
<evidence type="ECO:0000256" key="12">
    <source>
        <dbReference type="ARBA" id="ARBA00023180"/>
    </source>
</evidence>
<dbReference type="InterPro" id="IPR017850">
    <property type="entry name" value="Alkaline_phosphatase_core_sf"/>
</dbReference>
<keyword evidence="9 15" id="KW-0862">Zinc</keyword>
<evidence type="ECO:0000256" key="18">
    <source>
        <dbReference type="SAM" id="MobiDB-lite"/>
    </source>
</evidence>
<evidence type="ECO:0000256" key="9">
    <source>
        <dbReference type="ARBA" id="ARBA00022833"/>
    </source>
</evidence>
<keyword evidence="5" id="KW-0597">Phosphoprotein</keyword>
<evidence type="ECO:0000256" key="14">
    <source>
        <dbReference type="PIRSR" id="PIRSR601952-1"/>
    </source>
</evidence>
<accession>A0AAE1P0E7</accession>
<dbReference type="GO" id="GO:0004035">
    <property type="term" value="F:alkaline phosphatase activity"/>
    <property type="evidence" value="ECO:0007669"/>
    <property type="project" value="UniProtKB-EC"/>
</dbReference>
<evidence type="ECO:0000256" key="3">
    <source>
        <dbReference type="ARBA" id="ARBA00012647"/>
    </source>
</evidence>
<keyword evidence="8 17" id="KW-0378">Hydrolase</keyword>
<dbReference type="PRINTS" id="PR00113">
    <property type="entry name" value="ALKPHPHTASE"/>
</dbReference>
<keyword evidence="20" id="KW-1185">Reference proteome</keyword>
<keyword evidence="10 15" id="KW-0460">Magnesium</keyword>
<evidence type="ECO:0000256" key="10">
    <source>
        <dbReference type="ARBA" id="ARBA00022842"/>
    </source>
</evidence>
<dbReference type="GO" id="GO:0046872">
    <property type="term" value="F:metal ion binding"/>
    <property type="evidence" value="ECO:0007669"/>
    <property type="project" value="UniProtKB-KW"/>
</dbReference>
<dbReference type="CDD" id="cd16012">
    <property type="entry name" value="ALP"/>
    <property type="match status" value="1"/>
</dbReference>
<keyword evidence="13" id="KW-0449">Lipoprotein</keyword>
<dbReference type="FunFam" id="3.40.720.10:FF:000008">
    <property type="entry name" value="Alkaline phosphatase"/>
    <property type="match status" value="1"/>
</dbReference>
<feature type="compositionally biased region" description="Basic and acidic residues" evidence="18">
    <location>
        <begin position="592"/>
        <end position="602"/>
    </location>
</feature>
<comment type="caution">
    <text evidence="19">The sequence shown here is derived from an EMBL/GenBank/DDBJ whole genome shotgun (WGS) entry which is preliminary data.</text>
</comment>
<dbReference type="SUPFAM" id="SSF53649">
    <property type="entry name" value="Alkaline phosphatase-like"/>
    <property type="match status" value="1"/>
</dbReference>
<keyword evidence="7 15" id="KW-0479">Metal-binding</keyword>
<feature type="binding site" evidence="15">
    <location>
        <position position="82"/>
    </location>
    <ligand>
        <name>Zn(2+)</name>
        <dbReference type="ChEBI" id="CHEBI:29105"/>
        <label>2</label>
    </ligand>
</feature>
<dbReference type="EC" id="3.1.3.1" evidence="3 17"/>
<evidence type="ECO:0000256" key="7">
    <source>
        <dbReference type="ARBA" id="ARBA00022723"/>
    </source>
</evidence>
<feature type="binding site" evidence="15">
    <location>
        <position position="358"/>
    </location>
    <ligand>
        <name>Zn(2+)</name>
        <dbReference type="ChEBI" id="CHEBI:29105"/>
        <label>2</label>
    </ligand>
</feature>
<comment type="subcellular location">
    <subcellularLocation>
        <location evidence="1">Cell membrane</location>
        <topology evidence="1">Lipid-anchor</topology>
        <topology evidence="1">GPI-anchor</topology>
    </subcellularLocation>
</comment>
<feature type="compositionally biased region" description="Low complexity" evidence="18">
    <location>
        <begin position="540"/>
        <end position="557"/>
    </location>
</feature>
<evidence type="ECO:0000256" key="2">
    <source>
        <dbReference type="ARBA" id="ARBA00005984"/>
    </source>
</evidence>
<evidence type="ECO:0000256" key="1">
    <source>
        <dbReference type="ARBA" id="ARBA00004609"/>
    </source>
</evidence>
<feature type="compositionally biased region" description="Basic and acidic residues" evidence="18">
    <location>
        <begin position="566"/>
        <end position="583"/>
    </location>
</feature>
<feature type="binding site" evidence="15">
    <location>
        <position position="82"/>
    </location>
    <ligand>
        <name>Mg(2+)</name>
        <dbReference type="ChEBI" id="CHEBI:18420"/>
    </ligand>
</feature>
<feature type="binding site" evidence="15">
    <location>
        <position position="362"/>
    </location>
    <ligand>
        <name>Zn(2+)</name>
        <dbReference type="ChEBI" id="CHEBI:29105"/>
        <label>2</label>
    </ligand>
</feature>
<feature type="binding site" evidence="15">
    <location>
        <position position="400"/>
    </location>
    <ligand>
        <name>Zn(2+)</name>
        <dbReference type="ChEBI" id="CHEBI:29105"/>
        <label>2</label>
    </ligand>
</feature>
<evidence type="ECO:0000256" key="6">
    <source>
        <dbReference type="ARBA" id="ARBA00022622"/>
    </source>
</evidence>
<reference evidence="19" key="1">
    <citation type="submission" date="2023-11" db="EMBL/GenBank/DDBJ databases">
        <title>Genome assemblies of two species of porcelain crab, Petrolisthes cinctipes and Petrolisthes manimaculis (Anomura: Porcellanidae).</title>
        <authorList>
            <person name="Angst P."/>
        </authorList>
    </citation>
    <scope>NUCLEOTIDE SEQUENCE</scope>
    <source>
        <strain evidence="19">PB745_02</strain>
        <tissue evidence="19">Gill</tissue>
    </source>
</reference>
<feature type="region of interest" description="Disordered" evidence="18">
    <location>
        <begin position="528"/>
        <end position="602"/>
    </location>
</feature>
<evidence type="ECO:0000256" key="11">
    <source>
        <dbReference type="ARBA" id="ARBA00023136"/>
    </source>
</evidence>
<dbReference type="Pfam" id="PF00245">
    <property type="entry name" value="Alk_phosphatase"/>
    <property type="match status" value="1"/>
</dbReference>
<evidence type="ECO:0000256" key="5">
    <source>
        <dbReference type="ARBA" id="ARBA00022553"/>
    </source>
</evidence>
<keyword evidence="6" id="KW-0336">GPI-anchor</keyword>
<dbReference type="EMBL" id="JAWZYT010003374">
    <property type="protein sequence ID" value="KAK4298739.1"/>
    <property type="molecule type" value="Genomic_DNA"/>
</dbReference>
<feature type="binding site" evidence="15">
    <location>
        <position position="353"/>
    </location>
    <ligand>
        <name>Zn(2+)</name>
        <dbReference type="ChEBI" id="CHEBI:29105"/>
        <label>1</label>
    </ligand>
</feature>
<comment type="catalytic activity">
    <reaction evidence="17">
        <text>a phosphate monoester + H2O = an alcohol + phosphate</text>
        <dbReference type="Rhea" id="RHEA:15017"/>
        <dbReference type="ChEBI" id="CHEBI:15377"/>
        <dbReference type="ChEBI" id="CHEBI:30879"/>
        <dbReference type="ChEBI" id="CHEBI:43474"/>
        <dbReference type="ChEBI" id="CHEBI:67140"/>
        <dbReference type="EC" id="3.1.3.1"/>
    </reaction>
</comment>
<feature type="compositionally biased region" description="Pro residues" evidence="18">
    <location>
        <begin position="528"/>
        <end position="539"/>
    </location>
</feature>
<proteinExistence type="inferred from homology"/>
<comment type="similarity">
    <text evidence="2 16">Belongs to the alkaline phosphatase family.</text>
</comment>
<evidence type="ECO:0000256" key="15">
    <source>
        <dbReference type="PIRSR" id="PIRSR601952-2"/>
    </source>
</evidence>
<organism evidence="19 20">
    <name type="scientific">Petrolisthes manimaculis</name>
    <dbReference type="NCBI Taxonomy" id="1843537"/>
    <lineage>
        <taxon>Eukaryota</taxon>
        <taxon>Metazoa</taxon>
        <taxon>Ecdysozoa</taxon>
        <taxon>Arthropoda</taxon>
        <taxon>Crustacea</taxon>
        <taxon>Multicrustacea</taxon>
        <taxon>Malacostraca</taxon>
        <taxon>Eumalacostraca</taxon>
        <taxon>Eucarida</taxon>
        <taxon>Decapoda</taxon>
        <taxon>Pleocyemata</taxon>
        <taxon>Anomura</taxon>
        <taxon>Galatheoidea</taxon>
        <taxon>Porcellanidae</taxon>
        <taxon>Petrolisthes</taxon>
    </lineage>
</organism>
<evidence type="ECO:0000256" key="4">
    <source>
        <dbReference type="ARBA" id="ARBA00022475"/>
    </source>
</evidence>
<dbReference type="PANTHER" id="PTHR11596:SF5">
    <property type="entry name" value="ALKALINE PHOSPHATASE"/>
    <property type="match status" value="1"/>
</dbReference>
<keyword evidence="4" id="KW-1003">Cell membrane</keyword>
<evidence type="ECO:0000313" key="19">
    <source>
        <dbReference type="EMBL" id="KAK4298739.1"/>
    </source>
</evidence>
<dbReference type="GO" id="GO:0005886">
    <property type="term" value="C:plasma membrane"/>
    <property type="evidence" value="ECO:0007669"/>
    <property type="project" value="UniProtKB-SubCell"/>
</dbReference>
<dbReference type="InterPro" id="IPR018299">
    <property type="entry name" value="Alkaline_phosphatase_AS"/>
</dbReference>